<feature type="binding site" evidence="8">
    <location>
        <begin position="219"/>
        <end position="225"/>
    </location>
    <ligand>
        <name>ATP</name>
        <dbReference type="ChEBI" id="CHEBI:30616"/>
    </ligand>
</feature>
<dbReference type="GO" id="GO:0005829">
    <property type="term" value="C:cytosol"/>
    <property type="evidence" value="ECO:0007669"/>
    <property type="project" value="TreeGrafter"/>
</dbReference>
<evidence type="ECO:0000256" key="3">
    <source>
        <dbReference type="ARBA" id="ARBA00022650"/>
    </source>
</evidence>
<feature type="binding site" evidence="8">
    <location>
        <position position="54"/>
    </location>
    <ligand>
        <name>substrate</name>
    </ligand>
</feature>
<accession>A0A430A0J1</accession>
<keyword evidence="11" id="KW-1185">Reference proteome</keyword>
<dbReference type="PROSITE" id="PS00902">
    <property type="entry name" value="GLUTAMATE_5_KINASE"/>
    <property type="match status" value="1"/>
</dbReference>
<evidence type="ECO:0000313" key="11">
    <source>
        <dbReference type="Proteomes" id="UP000287857"/>
    </source>
</evidence>
<keyword evidence="6 8" id="KW-0418">Kinase</keyword>
<comment type="catalytic activity">
    <reaction evidence="8">
        <text>L-glutamate + ATP = L-glutamyl 5-phosphate + ADP</text>
        <dbReference type="Rhea" id="RHEA:14877"/>
        <dbReference type="ChEBI" id="CHEBI:29985"/>
        <dbReference type="ChEBI" id="CHEBI:30616"/>
        <dbReference type="ChEBI" id="CHEBI:58274"/>
        <dbReference type="ChEBI" id="CHEBI:456216"/>
        <dbReference type="EC" id="2.7.2.11"/>
    </reaction>
</comment>
<keyword evidence="3 8" id="KW-0641">Proline biosynthesis</keyword>
<comment type="similarity">
    <text evidence="8">Belongs to the glutamate 5-kinase family.</text>
</comment>
<feature type="binding site" evidence="8">
    <location>
        <begin position="177"/>
        <end position="178"/>
    </location>
    <ligand>
        <name>ATP</name>
        <dbReference type="ChEBI" id="CHEBI:30616"/>
    </ligand>
</feature>
<comment type="subcellular location">
    <subcellularLocation>
        <location evidence="8">Cytoplasm</location>
    </subcellularLocation>
</comment>
<dbReference type="CDD" id="cd04242">
    <property type="entry name" value="AAK_G5K_ProB"/>
    <property type="match status" value="1"/>
</dbReference>
<evidence type="ECO:0000256" key="5">
    <source>
        <dbReference type="ARBA" id="ARBA00022741"/>
    </source>
</evidence>
<feature type="binding site" evidence="8">
    <location>
        <position position="157"/>
    </location>
    <ligand>
        <name>substrate</name>
    </ligand>
</feature>
<organism evidence="10 11">
    <name type="scientific">Vagococcus vulneris</name>
    <dbReference type="NCBI Taxonomy" id="1977869"/>
    <lineage>
        <taxon>Bacteria</taxon>
        <taxon>Bacillati</taxon>
        <taxon>Bacillota</taxon>
        <taxon>Bacilli</taxon>
        <taxon>Lactobacillales</taxon>
        <taxon>Enterococcaceae</taxon>
        <taxon>Vagococcus</taxon>
    </lineage>
</organism>
<dbReference type="PIRSF" id="PIRSF000729">
    <property type="entry name" value="GK"/>
    <property type="match status" value="1"/>
</dbReference>
<dbReference type="Gene3D" id="3.40.1160.10">
    <property type="entry name" value="Acetylglutamate kinase-like"/>
    <property type="match status" value="1"/>
</dbReference>
<evidence type="ECO:0000256" key="7">
    <source>
        <dbReference type="ARBA" id="ARBA00022840"/>
    </source>
</evidence>
<proteinExistence type="inferred from homology"/>
<dbReference type="OrthoDB" id="9804434at2"/>
<keyword evidence="2 8" id="KW-0028">Amino-acid biosynthesis</keyword>
<dbReference type="InterPro" id="IPR036393">
    <property type="entry name" value="AceGlu_kinase-like_sf"/>
</dbReference>
<comment type="function">
    <text evidence="8">Catalyzes the transfer of a phosphate group to glutamate to form L-glutamate 5-phosphate.</text>
</comment>
<dbReference type="InterPro" id="IPR019797">
    <property type="entry name" value="Glutamate_5-kinase_CS"/>
</dbReference>
<keyword evidence="5 8" id="KW-0547">Nucleotide-binding</keyword>
<dbReference type="InterPro" id="IPR001048">
    <property type="entry name" value="Asp/Glu/Uridylate_kinase"/>
</dbReference>
<dbReference type="GO" id="GO:0055129">
    <property type="term" value="P:L-proline biosynthetic process"/>
    <property type="evidence" value="ECO:0007669"/>
    <property type="project" value="UniProtKB-UniRule"/>
</dbReference>
<feature type="binding site" evidence="8">
    <location>
        <position position="14"/>
    </location>
    <ligand>
        <name>ATP</name>
        <dbReference type="ChEBI" id="CHEBI:30616"/>
    </ligand>
</feature>
<dbReference type="EMBL" id="NGJS01000003">
    <property type="protein sequence ID" value="RST99846.1"/>
    <property type="molecule type" value="Genomic_DNA"/>
</dbReference>
<dbReference type="NCBIfam" id="TIGR01027">
    <property type="entry name" value="proB"/>
    <property type="match status" value="1"/>
</dbReference>
<comment type="caution">
    <text evidence="10">The sequence shown here is derived from an EMBL/GenBank/DDBJ whole genome shotgun (WGS) entry which is preliminary data.</text>
</comment>
<dbReference type="GO" id="GO:0005524">
    <property type="term" value="F:ATP binding"/>
    <property type="evidence" value="ECO:0007669"/>
    <property type="project" value="UniProtKB-KW"/>
</dbReference>
<keyword evidence="1 8" id="KW-0963">Cytoplasm</keyword>
<dbReference type="InterPro" id="IPR005715">
    <property type="entry name" value="Glu_5kinase/COase_Synthase"/>
</dbReference>
<protein>
    <recommendedName>
        <fullName evidence="8">Glutamate 5-kinase</fullName>
        <ecNumber evidence="8">2.7.2.11</ecNumber>
    </recommendedName>
    <alternativeName>
        <fullName evidence="8">Gamma-glutamyl kinase</fullName>
        <shortName evidence="8">GK</shortName>
    </alternativeName>
</protein>
<feature type="domain" description="Aspartate/glutamate/uridylate kinase" evidence="9">
    <location>
        <begin position="9"/>
        <end position="241"/>
    </location>
</feature>
<dbReference type="PANTHER" id="PTHR43654">
    <property type="entry name" value="GLUTAMATE 5-KINASE"/>
    <property type="match status" value="1"/>
</dbReference>
<evidence type="ECO:0000256" key="4">
    <source>
        <dbReference type="ARBA" id="ARBA00022679"/>
    </source>
</evidence>
<dbReference type="Proteomes" id="UP000287857">
    <property type="component" value="Unassembled WGS sequence"/>
</dbReference>
<dbReference type="EC" id="2.7.2.11" evidence="8"/>
<evidence type="ECO:0000256" key="1">
    <source>
        <dbReference type="ARBA" id="ARBA00022490"/>
    </source>
</evidence>
<dbReference type="InterPro" id="IPR001057">
    <property type="entry name" value="Glu/AcGlu_kinase"/>
</dbReference>
<evidence type="ECO:0000256" key="6">
    <source>
        <dbReference type="ARBA" id="ARBA00022777"/>
    </source>
</evidence>
<comment type="pathway">
    <text evidence="8">Amino-acid biosynthesis; L-proline biosynthesis; L-glutamate 5-semialdehyde from L-glutamate: step 1/2.</text>
</comment>
<dbReference type="FunFam" id="3.40.1160.10:FF:000006">
    <property type="entry name" value="Glutamate 5-kinase"/>
    <property type="match status" value="1"/>
</dbReference>
<sequence>MTRNFQQVKRIVVKIGTSSLILDNGKINLKSIDQLAFALSTLAAQNYGIILVSSGAIGTGMHHLGISERPQTVAKQQAISAIGQAELIKIYSQRFYHYNQQTAQVLMTRDVVDFPSSRQNVINTFDELLKLHVIPIVNENDSVAVDELDHLTKFGDNDQLSAIVADITDADLLIMLSDIEGFYSDDPNINLQAELYSHITNITPSLIKSASGTKGKLGTGGMSSKLKAAQRILANNQKMVLAKGTNPAIILDILEEKNIGTLFANQSTRGES</sequence>
<reference evidence="10 11" key="1">
    <citation type="submission" date="2017-05" db="EMBL/GenBank/DDBJ databases">
        <title>Vagococcus spp. assemblies.</title>
        <authorList>
            <person name="Gulvik C.A."/>
        </authorList>
    </citation>
    <scope>NUCLEOTIDE SEQUENCE [LARGE SCALE GENOMIC DNA]</scope>
    <source>
        <strain evidence="10 11">SS1995</strain>
    </source>
</reference>
<dbReference type="RefSeq" id="WP_125983378.1">
    <property type="nucleotide sequence ID" value="NZ_NGJS01000003.1"/>
</dbReference>
<feature type="binding site" evidence="8">
    <location>
        <position position="141"/>
    </location>
    <ligand>
        <name>substrate</name>
    </ligand>
</feature>
<evidence type="ECO:0000313" key="10">
    <source>
        <dbReference type="EMBL" id="RST99846.1"/>
    </source>
</evidence>
<dbReference type="InterPro" id="IPR041739">
    <property type="entry name" value="G5K_ProB"/>
</dbReference>
<dbReference type="UniPathway" id="UPA00098">
    <property type="reaction ID" value="UER00359"/>
</dbReference>
<dbReference type="GO" id="GO:0004349">
    <property type="term" value="F:glutamate 5-kinase activity"/>
    <property type="evidence" value="ECO:0007669"/>
    <property type="project" value="UniProtKB-UniRule"/>
</dbReference>
<evidence type="ECO:0000259" key="9">
    <source>
        <dbReference type="Pfam" id="PF00696"/>
    </source>
</evidence>
<keyword evidence="7 8" id="KW-0067">ATP-binding</keyword>
<dbReference type="PANTHER" id="PTHR43654:SF1">
    <property type="entry name" value="ISOPENTENYL PHOSPHATE KINASE"/>
    <property type="match status" value="1"/>
</dbReference>
<dbReference type="PRINTS" id="PR00474">
    <property type="entry name" value="GLU5KINASE"/>
</dbReference>
<dbReference type="AlphaFoldDB" id="A0A430A0J1"/>
<dbReference type="SUPFAM" id="SSF53633">
    <property type="entry name" value="Carbamate kinase-like"/>
    <property type="match status" value="1"/>
</dbReference>
<dbReference type="InterPro" id="IPR011529">
    <property type="entry name" value="Glu_5kinase"/>
</dbReference>
<evidence type="ECO:0000256" key="2">
    <source>
        <dbReference type="ARBA" id="ARBA00022605"/>
    </source>
</evidence>
<evidence type="ECO:0000256" key="8">
    <source>
        <dbReference type="HAMAP-Rule" id="MF_00456"/>
    </source>
</evidence>
<gene>
    <name evidence="8" type="primary">proB</name>
    <name evidence="10" type="ORF">CBF37_03740</name>
</gene>
<name>A0A430A0J1_9ENTE</name>
<keyword evidence="4 8" id="KW-0808">Transferase</keyword>
<dbReference type="HAMAP" id="MF_00456">
    <property type="entry name" value="ProB"/>
    <property type="match status" value="1"/>
</dbReference>
<dbReference type="Pfam" id="PF00696">
    <property type="entry name" value="AA_kinase"/>
    <property type="match status" value="1"/>
</dbReference>